<comment type="similarity">
    <text evidence="4">Belongs to the WD repeat ASA1 family.</text>
</comment>
<evidence type="ECO:0000256" key="8">
    <source>
        <dbReference type="SAM" id="MobiDB-lite"/>
    </source>
</evidence>
<keyword evidence="10" id="KW-1185">Reference proteome</keyword>
<dbReference type="InterPro" id="IPR015943">
    <property type="entry name" value="WD40/YVTN_repeat-like_dom_sf"/>
</dbReference>
<evidence type="ECO:0000256" key="6">
    <source>
        <dbReference type="ARBA" id="ARBA00040563"/>
    </source>
</evidence>
<comment type="subunit">
    <text evidence="5">Component of the ASTRA chromatin remodeling machinery complex.</text>
</comment>
<feature type="compositionally biased region" description="Low complexity" evidence="8">
    <location>
        <begin position="381"/>
        <end position="394"/>
    </location>
</feature>
<name>A0A1L9RQA8_ASPWE</name>
<dbReference type="EMBL" id="KV878211">
    <property type="protein sequence ID" value="OJJ37146.1"/>
    <property type="molecule type" value="Genomic_DNA"/>
</dbReference>
<organism evidence="9 10">
    <name type="scientific">Aspergillus wentii DTO 134E9</name>
    <dbReference type="NCBI Taxonomy" id="1073089"/>
    <lineage>
        <taxon>Eukaryota</taxon>
        <taxon>Fungi</taxon>
        <taxon>Dikarya</taxon>
        <taxon>Ascomycota</taxon>
        <taxon>Pezizomycotina</taxon>
        <taxon>Eurotiomycetes</taxon>
        <taxon>Eurotiomycetidae</taxon>
        <taxon>Eurotiales</taxon>
        <taxon>Aspergillaceae</taxon>
        <taxon>Aspergillus</taxon>
        <taxon>Aspergillus subgen. Cremei</taxon>
    </lineage>
</organism>
<keyword evidence="1 7" id="KW-0853">WD repeat</keyword>
<reference evidence="10" key="1">
    <citation type="journal article" date="2017" name="Genome Biol.">
        <title>Comparative genomics reveals high biological diversity and specific adaptations in the industrially and medically important fungal genus Aspergillus.</title>
        <authorList>
            <person name="de Vries R.P."/>
            <person name="Riley R."/>
            <person name="Wiebenga A."/>
            <person name="Aguilar-Osorio G."/>
            <person name="Amillis S."/>
            <person name="Uchima C.A."/>
            <person name="Anderluh G."/>
            <person name="Asadollahi M."/>
            <person name="Askin M."/>
            <person name="Barry K."/>
            <person name="Battaglia E."/>
            <person name="Bayram O."/>
            <person name="Benocci T."/>
            <person name="Braus-Stromeyer S.A."/>
            <person name="Caldana C."/>
            <person name="Canovas D."/>
            <person name="Cerqueira G.C."/>
            <person name="Chen F."/>
            <person name="Chen W."/>
            <person name="Choi C."/>
            <person name="Clum A."/>
            <person name="Dos Santos R.A."/>
            <person name="Damasio A.R."/>
            <person name="Diallinas G."/>
            <person name="Emri T."/>
            <person name="Fekete E."/>
            <person name="Flipphi M."/>
            <person name="Freyberg S."/>
            <person name="Gallo A."/>
            <person name="Gournas C."/>
            <person name="Habgood R."/>
            <person name="Hainaut M."/>
            <person name="Harispe M.L."/>
            <person name="Henrissat B."/>
            <person name="Hilden K.S."/>
            <person name="Hope R."/>
            <person name="Hossain A."/>
            <person name="Karabika E."/>
            <person name="Karaffa L."/>
            <person name="Karanyi Z."/>
            <person name="Krasevec N."/>
            <person name="Kuo A."/>
            <person name="Kusch H."/>
            <person name="LaButti K."/>
            <person name="Lagendijk E.L."/>
            <person name="Lapidus A."/>
            <person name="Levasseur A."/>
            <person name="Lindquist E."/>
            <person name="Lipzen A."/>
            <person name="Logrieco A.F."/>
            <person name="MacCabe A."/>
            <person name="Maekelae M.R."/>
            <person name="Malavazi I."/>
            <person name="Melin P."/>
            <person name="Meyer V."/>
            <person name="Mielnichuk N."/>
            <person name="Miskei M."/>
            <person name="Molnar A.P."/>
            <person name="Mule G."/>
            <person name="Ngan C.Y."/>
            <person name="Orejas M."/>
            <person name="Orosz E."/>
            <person name="Ouedraogo J.P."/>
            <person name="Overkamp K.M."/>
            <person name="Park H.-S."/>
            <person name="Perrone G."/>
            <person name="Piumi F."/>
            <person name="Punt P.J."/>
            <person name="Ram A.F."/>
            <person name="Ramon A."/>
            <person name="Rauscher S."/>
            <person name="Record E."/>
            <person name="Riano-Pachon D.M."/>
            <person name="Robert V."/>
            <person name="Roehrig J."/>
            <person name="Ruller R."/>
            <person name="Salamov A."/>
            <person name="Salih N.S."/>
            <person name="Samson R.A."/>
            <person name="Sandor E."/>
            <person name="Sanguinetti M."/>
            <person name="Schuetze T."/>
            <person name="Sepcic K."/>
            <person name="Shelest E."/>
            <person name="Sherlock G."/>
            <person name="Sophianopoulou V."/>
            <person name="Squina F.M."/>
            <person name="Sun H."/>
            <person name="Susca A."/>
            <person name="Todd R.B."/>
            <person name="Tsang A."/>
            <person name="Unkles S.E."/>
            <person name="van de Wiele N."/>
            <person name="van Rossen-Uffink D."/>
            <person name="Oliveira J.V."/>
            <person name="Vesth T.C."/>
            <person name="Visser J."/>
            <person name="Yu J.-H."/>
            <person name="Zhou M."/>
            <person name="Andersen M.R."/>
            <person name="Archer D.B."/>
            <person name="Baker S.E."/>
            <person name="Benoit I."/>
            <person name="Brakhage A.A."/>
            <person name="Braus G.H."/>
            <person name="Fischer R."/>
            <person name="Frisvad J.C."/>
            <person name="Goldman G.H."/>
            <person name="Houbraken J."/>
            <person name="Oakley B."/>
            <person name="Pocsi I."/>
            <person name="Scazzocchio C."/>
            <person name="Seiboth B."/>
            <person name="vanKuyk P.A."/>
            <person name="Wortman J."/>
            <person name="Dyer P.S."/>
            <person name="Grigoriev I.V."/>
        </authorList>
    </citation>
    <scope>NUCLEOTIDE SEQUENCE [LARGE SCALE GENOMIC DNA]</scope>
    <source>
        <strain evidence="10">DTO 134E9</strain>
    </source>
</reference>
<dbReference type="OrthoDB" id="7668193at2759"/>
<dbReference type="SMART" id="SM00320">
    <property type="entry name" value="WD40"/>
    <property type="match status" value="5"/>
</dbReference>
<feature type="repeat" description="WD" evidence="7">
    <location>
        <begin position="436"/>
        <end position="451"/>
    </location>
</feature>
<sequence>MTSNQLQHHQPPPTPTYILRGHASPIHALHLFSQNLRLISADANGWIVVWDLVTKRPVTVWKAHEGAVLEVKGFVGSGTGTVVYTHGRDHKLRVWRFRVQDEEILDKILPVDMDEASQVKGQSQSQPWLLHSLPVNALNFCAFSMLFIRKSANIEDGQESQQQQPEPDAAAENKPESPVLIAVPNALDSGAIDIFHLPLERRICTIPADTTTKTGMVMAVKLFISATGELYAASAYEDGHVIVFVRRGAFKEADLSSGASWKWEKVYASRLHSQPVLSIDVSPSMDYVLSSSADALLIKHPISRPGPLGTGYVEEKPLKTVNTKHAGQQGLRIRSDGKVFATAGWDCRVRVYSCKTMKELAVLKWHKEGCYAVGFAEISTDSSSSVSTDTNAGSSEKEDDSNQQQQQQQLTRREGDYSLATVQHQRNQKAQKTHWLAAGSKDGKISLWDIY</sequence>
<dbReference type="InterPro" id="IPR019775">
    <property type="entry name" value="WD40_repeat_CS"/>
</dbReference>
<comment type="function">
    <text evidence="3">Component of the ASTRA complex involved in chromatin remodeling.</text>
</comment>
<dbReference type="Proteomes" id="UP000184383">
    <property type="component" value="Unassembled WGS sequence"/>
</dbReference>
<feature type="region of interest" description="Disordered" evidence="8">
    <location>
        <begin position="155"/>
        <end position="174"/>
    </location>
</feature>
<dbReference type="InterPro" id="IPR001680">
    <property type="entry name" value="WD40_rpt"/>
</dbReference>
<evidence type="ECO:0000256" key="1">
    <source>
        <dbReference type="ARBA" id="ARBA00022574"/>
    </source>
</evidence>
<dbReference type="SUPFAM" id="SSF50978">
    <property type="entry name" value="WD40 repeat-like"/>
    <property type="match status" value="1"/>
</dbReference>
<dbReference type="PANTHER" id="PTHR19854:SF1">
    <property type="entry name" value="GUANINE NUCLEOTIDE-BINDING PROTEIN SUBUNIT BETA-LIKE PROTEIN 1"/>
    <property type="match status" value="1"/>
</dbReference>
<keyword evidence="2" id="KW-0677">Repeat</keyword>
<feature type="repeat" description="WD" evidence="7">
    <location>
        <begin position="19"/>
        <end position="60"/>
    </location>
</feature>
<accession>A0A1L9RQA8</accession>
<dbReference type="PANTHER" id="PTHR19854">
    <property type="entry name" value="TRANSDUCIN BETA-LIKE 3"/>
    <property type="match status" value="1"/>
</dbReference>
<dbReference type="VEuPathDB" id="FungiDB:ASPWEDRAFT_50424"/>
<dbReference type="Pfam" id="PF00400">
    <property type="entry name" value="WD40"/>
    <property type="match status" value="4"/>
</dbReference>
<evidence type="ECO:0000256" key="7">
    <source>
        <dbReference type="PROSITE-ProRule" id="PRU00221"/>
    </source>
</evidence>
<feature type="compositionally biased region" description="Low complexity" evidence="8">
    <location>
        <begin position="159"/>
        <end position="172"/>
    </location>
</feature>
<evidence type="ECO:0000256" key="4">
    <source>
        <dbReference type="ARBA" id="ARBA00037931"/>
    </source>
</evidence>
<protein>
    <recommendedName>
        <fullName evidence="6">ASTRA-associated protein 1</fullName>
    </recommendedName>
</protein>
<feature type="region of interest" description="Disordered" evidence="8">
    <location>
        <begin position="381"/>
        <end position="413"/>
    </location>
</feature>
<dbReference type="AlphaFoldDB" id="A0A1L9RQA8"/>
<evidence type="ECO:0000256" key="5">
    <source>
        <dbReference type="ARBA" id="ARBA00038749"/>
    </source>
</evidence>
<dbReference type="PROSITE" id="PS00678">
    <property type="entry name" value="WD_REPEATS_1"/>
    <property type="match status" value="2"/>
</dbReference>
<gene>
    <name evidence="9" type="ORF">ASPWEDRAFT_50424</name>
</gene>
<dbReference type="InterPro" id="IPR036322">
    <property type="entry name" value="WD40_repeat_dom_sf"/>
</dbReference>
<evidence type="ECO:0000313" key="9">
    <source>
        <dbReference type="EMBL" id="OJJ37146.1"/>
    </source>
</evidence>
<dbReference type="STRING" id="1073089.A0A1L9RQA8"/>
<proteinExistence type="inferred from homology"/>
<evidence type="ECO:0000313" key="10">
    <source>
        <dbReference type="Proteomes" id="UP000184383"/>
    </source>
</evidence>
<dbReference type="PROSITE" id="PS50082">
    <property type="entry name" value="WD_REPEATS_2"/>
    <property type="match status" value="2"/>
</dbReference>
<dbReference type="Gene3D" id="2.130.10.10">
    <property type="entry name" value="YVTN repeat-like/Quinoprotein amine dehydrogenase"/>
    <property type="match status" value="2"/>
</dbReference>
<evidence type="ECO:0000256" key="3">
    <source>
        <dbReference type="ARBA" id="ARBA00037338"/>
    </source>
</evidence>
<evidence type="ECO:0000256" key="2">
    <source>
        <dbReference type="ARBA" id="ARBA00022737"/>
    </source>
</evidence>
<dbReference type="RefSeq" id="XP_040690822.1">
    <property type="nucleotide sequence ID" value="XM_040837435.1"/>
</dbReference>
<dbReference type="GeneID" id="63753283"/>